<dbReference type="Gene3D" id="3.40.50.720">
    <property type="entry name" value="NAD(P)-binding Rossmann-like Domain"/>
    <property type="match status" value="1"/>
</dbReference>
<comment type="caution">
    <text evidence="3">The sequence shown here is derived from an EMBL/GenBank/DDBJ whole genome shotgun (WGS) entry which is preliminary data.</text>
</comment>
<evidence type="ECO:0000259" key="2">
    <source>
        <dbReference type="Pfam" id="PF13460"/>
    </source>
</evidence>
<organism evidence="3 4">
    <name type="scientific">Murinocardiopsis flavida</name>
    <dbReference type="NCBI Taxonomy" id="645275"/>
    <lineage>
        <taxon>Bacteria</taxon>
        <taxon>Bacillati</taxon>
        <taxon>Actinomycetota</taxon>
        <taxon>Actinomycetes</taxon>
        <taxon>Streptosporangiales</taxon>
        <taxon>Nocardiopsidaceae</taxon>
        <taxon>Murinocardiopsis</taxon>
    </lineage>
</organism>
<proteinExistence type="predicted"/>
<name>A0A2P8CSZ2_9ACTN</name>
<evidence type="ECO:0000313" key="4">
    <source>
        <dbReference type="Proteomes" id="UP000240542"/>
    </source>
</evidence>
<evidence type="ECO:0000313" key="3">
    <source>
        <dbReference type="EMBL" id="PSK88070.1"/>
    </source>
</evidence>
<protein>
    <submittedName>
        <fullName evidence="3">Uncharacterized protein YbjT (DUF2867 family)</fullName>
    </submittedName>
</protein>
<evidence type="ECO:0000256" key="1">
    <source>
        <dbReference type="SAM" id="MobiDB-lite"/>
    </source>
</evidence>
<dbReference type="Gene3D" id="3.90.25.10">
    <property type="entry name" value="UDP-galactose 4-epimerase, domain 1"/>
    <property type="match status" value="1"/>
</dbReference>
<dbReference type="EMBL" id="PYGA01000030">
    <property type="protein sequence ID" value="PSK88070.1"/>
    <property type="molecule type" value="Genomic_DNA"/>
</dbReference>
<dbReference type="Pfam" id="PF13460">
    <property type="entry name" value="NAD_binding_10"/>
    <property type="match status" value="1"/>
</dbReference>
<dbReference type="SUPFAM" id="SSF51735">
    <property type="entry name" value="NAD(P)-binding Rossmann-fold domains"/>
    <property type="match status" value="1"/>
</dbReference>
<dbReference type="AlphaFoldDB" id="A0A2P8CSZ2"/>
<dbReference type="PANTHER" id="PTHR43162:SF1">
    <property type="entry name" value="PRESTALK A DIFFERENTIATION PROTEIN A"/>
    <property type="match status" value="1"/>
</dbReference>
<feature type="region of interest" description="Disordered" evidence="1">
    <location>
        <begin position="1"/>
        <end position="27"/>
    </location>
</feature>
<gene>
    <name evidence="3" type="ORF">CLV63_13032</name>
</gene>
<reference evidence="3 4" key="1">
    <citation type="submission" date="2018-03" db="EMBL/GenBank/DDBJ databases">
        <title>Genomic Encyclopedia of Archaeal and Bacterial Type Strains, Phase II (KMG-II): from individual species to whole genera.</title>
        <authorList>
            <person name="Goeker M."/>
        </authorList>
    </citation>
    <scope>NUCLEOTIDE SEQUENCE [LARGE SCALE GENOMIC DNA]</scope>
    <source>
        <strain evidence="3 4">DSM 45312</strain>
    </source>
</reference>
<accession>A0A2P8CSZ2</accession>
<feature type="domain" description="NAD(P)-binding" evidence="2">
    <location>
        <begin position="38"/>
        <end position="198"/>
    </location>
</feature>
<dbReference type="InterPro" id="IPR051604">
    <property type="entry name" value="Ergot_Alk_Oxidoreductase"/>
</dbReference>
<dbReference type="PANTHER" id="PTHR43162">
    <property type="match status" value="1"/>
</dbReference>
<dbReference type="InterPro" id="IPR016040">
    <property type="entry name" value="NAD(P)-bd_dom"/>
</dbReference>
<sequence length="307" mass="32270">MRRGRPPMGSGRRPLLTRGMTKNSTTSSPITGDVLVLGATGKTGRRVTRRLRDSGVRVRAASRSGEVTFDWTRPATWEPALAGASAVYLVPPDDPAPIKQFAADAVAAGVRRFVALSGHGIDHIAGDFGQGMAAGEAAVRDSGAEWTILRPNNFFQNFDEDLWHAPLLAGRLALPIGAVPEPFVSTEDIAEVAAAALTGDGHAGRVYVLSGPRGLTFAEAVATIAGASGRAIRYEELSPEAYRAELRAEGVPEAFVTALDTQFALHREGHSAEPGDGVRQALGRAPADLAPWARRIAATGVWSPPAG</sequence>
<dbReference type="Proteomes" id="UP000240542">
    <property type="component" value="Unassembled WGS sequence"/>
</dbReference>
<dbReference type="InterPro" id="IPR036291">
    <property type="entry name" value="NAD(P)-bd_dom_sf"/>
</dbReference>
<keyword evidence="4" id="KW-1185">Reference proteome</keyword>
<feature type="compositionally biased region" description="Low complexity" evidence="1">
    <location>
        <begin position="1"/>
        <end position="14"/>
    </location>
</feature>